<dbReference type="Proteomes" id="UP000009007">
    <property type="component" value="Chromosome I"/>
</dbReference>
<accession>I7KBY2</accession>
<reference evidence="2" key="1">
    <citation type="journal article" date="2012" name="J. Bacteriol.">
        <title>Complete genome sequence of the hydrogenotrophic, methanogenic archaeon Methanoculleus bourgensis strain MS2T, isolated from a sewage sludge digester.</title>
        <authorList>
            <person name="Maus I."/>
            <person name="Wibberg D."/>
            <person name="Stantscheff R."/>
            <person name="Eikmeyer F.G."/>
            <person name="Seffner A."/>
            <person name="Boelter J."/>
            <person name="Szczepanowski R."/>
            <person name="Blom J."/>
            <person name="Jaenicke S."/>
            <person name="Konig H."/>
            <person name="Puhler A."/>
            <person name="Schluter A."/>
        </authorList>
    </citation>
    <scope>NUCLEOTIDE SEQUENCE [LARGE SCALE GENOMIC DNA]</scope>
    <source>
        <strain evidence="2">ATCC 43281 / DSM 3045 / OCM 15 / MS2</strain>
    </source>
</reference>
<protein>
    <submittedName>
        <fullName evidence="1">Uncharacterized protein</fullName>
    </submittedName>
</protein>
<proteinExistence type="predicted"/>
<dbReference type="KEGG" id="mbg:BN140_0803"/>
<sequence length="170" mass="19531">MHGSDHYLTQKCAKVTKTKRSTTDLPRTCMTAPGGPGNYPLRVGLFRQDYFRPARHTLMPDRGDSKSMLRTRIVIDRVRKDGLVFASDYSDCDHSMEGFRKVMFRAKEVTPLKTGAAYSLEYETEDILKPFVQKSRSGKTTYRYPQRFYHKITNVTLVSTDPDPDLLLDL</sequence>
<evidence type="ECO:0000313" key="1">
    <source>
        <dbReference type="EMBL" id="CCJ35726.1"/>
    </source>
</evidence>
<organism evidence="1 2">
    <name type="scientific">Methanoculleus bourgensis (strain ATCC 43281 / DSM 3045 / OCM 15 / MS2)</name>
    <name type="common">Methanogenium bourgense</name>
    <dbReference type="NCBI Taxonomy" id="1201294"/>
    <lineage>
        <taxon>Archaea</taxon>
        <taxon>Methanobacteriati</taxon>
        <taxon>Methanobacteriota</taxon>
        <taxon>Stenosarchaea group</taxon>
        <taxon>Methanomicrobia</taxon>
        <taxon>Methanomicrobiales</taxon>
        <taxon>Methanomicrobiaceae</taxon>
        <taxon>Methanoculleus</taxon>
    </lineage>
</organism>
<dbReference type="PATRIC" id="fig|1201294.9.peg.878"/>
<dbReference type="HOGENOM" id="CLU_1567137_0_0_2"/>
<dbReference type="EMBL" id="HE964772">
    <property type="protein sequence ID" value="CCJ35726.1"/>
    <property type="molecule type" value="Genomic_DNA"/>
</dbReference>
<keyword evidence="2" id="KW-1185">Reference proteome</keyword>
<name>I7KBY2_METBM</name>
<gene>
    <name evidence="1" type="ordered locus">BN140_0803</name>
</gene>
<dbReference type="AlphaFoldDB" id="I7KBY2"/>
<evidence type="ECO:0000313" key="2">
    <source>
        <dbReference type="Proteomes" id="UP000009007"/>
    </source>
</evidence>